<protein>
    <submittedName>
        <fullName evidence="4">Uncharacterized protein</fullName>
    </submittedName>
</protein>
<feature type="signal peptide" evidence="3">
    <location>
        <begin position="1"/>
        <end position="26"/>
    </location>
</feature>
<feature type="region of interest" description="Disordered" evidence="1">
    <location>
        <begin position="210"/>
        <end position="233"/>
    </location>
</feature>
<keyword evidence="2" id="KW-0812">Transmembrane</keyword>
<sequence>MLSSVASLAFTGLVGLLSMAPRPAQADIICTQYGSDTFRIGSTVKFQWNNTESVSIESFKLDLYCSQNNKLVQAITTLNLTSPATVPWIVDSTLASGITDCPLNQFQGGFSWTTSNPDTNQQVLGVSKCKVMLFINPGAQSPVPGPGTPGNEDDDEPSEIIITEKTKNILIGVGSAFGALVLAGFVGFYYIRYSNKRAAEKEMSKKLREPIQTGPLFPPMDRSNGSSHGLGNGGRSARYNELASVTTGSLHSPAMTTKTEIGELGVPLRATTPIAAAHAKVGGQPSPSFGSTVVTDRPASLLTSSFVPSEERR</sequence>
<dbReference type="AlphaFoldDB" id="A0A9P6LTR8"/>
<feature type="chain" id="PRO_5040383091" evidence="3">
    <location>
        <begin position="27"/>
        <end position="313"/>
    </location>
</feature>
<keyword evidence="3" id="KW-0732">Signal</keyword>
<feature type="transmembrane region" description="Helical" evidence="2">
    <location>
        <begin position="169"/>
        <end position="191"/>
    </location>
</feature>
<keyword evidence="5" id="KW-1185">Reference proteome</keyword>
<evidence type="ECO:0000256" key="2">
    <source>
        <dbReference type="SAM" id="Phobius"/>
    </source>
</evidence>
<keyword evidence="2" id="KW-0472">Membrane</keyword>
<gene>
    <name evidence="4" type="ORF">BGZ65_011270</name>
</gene>
<name>A0A9P6LTR8_9FUNG</name>
<evidence type="ECO:0000313" key="5">
    <source>
        <dbReference type="Proteomes" id="UP000749646"/>
    </source>
</evidence>
<evidence type="ECO:0000256" key="3">
    <source>
        <dbReference type="SAM" id="SignalP"/>
    </source>
</evidence>
<reference evidence="4" key="1">
    <citation type="journal article" date="2020" name="Fungal Divers.">
        <title>Resolving the Mortierellaceae phylogeny through synthesis of multi-gene phylogenetics and phylogenomics.</title>
        <authorList>
            <person name="Vandepol N."/>
            <person name="Liber J."/>
            <person name="Desiro A."/>
            <person name="Na H."/>
            <person name="Kennedy M."/>
            <person name="Barry K."/>
            <person name="Grigoriev I.V."/>
            <person name="Miller A.N."/>
            <person name="O'Donnell K."/>
            <person name="Stajich J.E."/>
            <person name="Bonito G."/>
        </authorList>
    </citation>
    <scope>NUCLEOTIDE SEQUENCE</scope>
    <source>
        <strain evidence="4">MES-2147</strain>
    </source>
</reference>
<comment type="caution">
    <text evidence="4">The sequence shown here is derived from an EMBL/GenBank/DDBJ whole genome shotgun (WGS) entry which is preliminary data.</text>
</comment>
<evidence type="ECO:0000256" key="1">
    <source>
        <dbReference type="SAM" id="MobiDB-lite"/>
    </source>
</evidence>
<keyword evidence="2" id="KW-1133">Transmembrane helix</keyword>
<proteinExistence type="predicted"/>
<organism evidence="4 5">
    <name type="scientific">Modicella reniformis</name>
    <dbReference type="NCBI Taxonomy" id="1440133"/>
    <lineage>
        <taxon>Eukaryota</taxon>
        <taxon>Fungi</taxon>
        <taxon>Fungi incertae sedis</taxon>
        <taxon>Mucoromycota</taxon>
        <taxon>Mortierellomycotina</taxon>
        <taxon>Mortierellomycetes</taxon>
        <taxon>Mortierellales</taxon>
        <taxon>Mortierellaceae</taxon>
        <taxon>Modicella</taxon>
    </lineage>
</organism>
<dbReference type="OrthoDB" id="2443330at2759"/>
<dbReference type="EMBL" id="JAAAHW010009549">
    <property type="protein sequence ID" value="KAF9939191.1"/>
    <property type="molecule type" value="Genomic_DNA"/>
</dbReference>
<evidence type="ECO:0000313" key="4">
    <source>
        <dbReference type="EMBL" id="KAF9939191.1"/>
    </source>
</evidence>
<dbReference type="Proteomes" id="UP000749646">
    <property type="component" value="Unassembled WGS sequence"/>
</dbReference>
<accession>A0A9P6LTR8</accession>